<organism evidence="1 2">
    <name type="scientific">Avena sativa</name>
    <name type="common">Oat</name>
    <dbReference type="NCBI Taxonomy" id="4498"/>
    <lineage>
        <taxon>Eukaryota</taxon>
        <taxon>Viridiplantae</taxon>
        <taxon>Streptophyta</taxon>
        <taxon>Embryophyta</taxon>
        <taxon>Tracheophyta</taxon>
        <taxon>Spermatophyta</taxon>
        <taxon>Magnoliopsida</taxon>
        <taxon>Liliopsida</taxon>
        <taxon>Poales</taxon>
        <taxon>Poaceae</taxon>
        <taxon>BOP clade</taxon>
        <taxon>Pooideae</taxon>
        <taxon>Poodae</taxon>
        <taxon>Poeae</taxon>
        <taxon>Poeae Chloroplast Group 1 (Aveneae type)</taxon>
        <taxon>Aveninae</taxon>
        <taxon>Avena</taxon>
    </lineage>
</organism>
<reference evidence="1" key="2">
    <citation type="submission" date="2025-09" db="UniProtKB">
        <authorList>
            <consortium name="EnsemblPlants"/>
        </authorList>
    </citation>
    <scope>IDENTIFICATION</scope>
</reference>
<accession>A0ACD5Y8X6</accession>
<keyword evidence="2" id="KW-1185">Reference proteome</keyword>
<sequence length="504" mass="55365">MLRTQMSTYGTQQNAISVSSSTSECNLSQLQHLDLPDFLLSLSAELASDESPPECRRLAGIILKNSVDGRYSADGDLLINQWINLDQLIKLKIKELLLITLGSSVPEAWRASSKVIAKVAYIDIPRREWPDLIGKLLSNMAQQGAYPPPLKQATLEALGYVFEEIVQLDPDEVNAVLNAVIQAMYQAELSSEVRLAATKALQIVLKHANFANDGCRNLIMSAIRDTAESDEAAEMIKQEAFGCLVVIASKYYAMLEPYMETMLSLTTEALKGGVESGALQCMEFWITMCEKVIELREQNKPFAHAISTADCHFIEKPLSSIVPILLQTLLNQEGDDNAQSISMSGMTCLGLIARTVGDAIVPLAMQFVEGNIKASDWKSRKAATSALGVILEGPSIEKLAPLVRLLFDRMDDPNMVVRCAAVCTLRRVFELFHSPACANRIFIDANLPRIVAVLAKRSKDAPEVSKEACGAIYFLAKGYGSISSELSPFLSNIFRCSLFYFSTC</sequence>
<protein>
    <submittedName>
        <fullName evidence="1">Uncharacterized protein</fullName>
    </submittedName>
</protein>
<dbReference type="Proteomes" id="UP001732700">
    <property type="component" value="Chromosome 5D"/>
</dbReference>
<name>A0ACD5Y8X6_AVESA</name>
<evidence type="ECO:0000313" key="2">
    <source>
        <dbReference type="Proteomes" id="UP001732700"/>
    </source>
</evidence>
<proteinExistence type="predicted"/>
<dbReference type="EnsemblPlants" id="AVESA.00010b.r2.5DG0934660.1">
    <property type="protein sequence ID" value="AVESA.00010b.r2.5DG0934660.1.CDS.1"/>
    <property type="gene ID" value="AVESA.00010b.r2.5DG0934660"/>
</dbReference>
<reference evidence="1" key="1">
    <citation type="submission" date="2021-05" db="EMBL/GenBank/DDBJ databases">
        <authorList>
            <person name="Scholz U."/>
            <person name="Mascher M."/>
            <person name="Fiebig A."/>
        </authorList>
    </citation>
    <scope>NUCLEOTIDE SEQUENCE [LARGE SCALE GENOMIC DNA]</scope>
</reference>
<evidence type="ECO:0000313" key="1">
    <source>
        <dbReference type="EnsemblPlants" id="AVESA.00010b.r2.5DG0934660.1.CDS.1"/>
    </source>
</evidence>